<feature type="region of interest" description="Disordered" evidence="11">
    <location>
        <begin position="1040"/>
        <end position="1061"/>
    </location>
</feature>
<dbReference type="FunFam" id="2.60.40.150:FF:000008">
    <property type="entry name" value="1-phosphatidylinositol 4,5-bisphosphate phosphodiesterase"/>
    <property type="match status" value="1"/>
</dbReference>
<dbReference type="GO" id="GO:0005737">
    <property type="term" value="C:cytoplasm"/>
    <property type="evidence" value="ECO:0007669"/>
    <property type="project" value="TreeGrafter"/>
</dbReference>
<dbReference type="Pfam" id="PF00387">
    <property type="entry name" value="PI-PLC-Y"/>
    <property type="match status" value="1"/>
</dbReference>
<keyword evidence="6 7" id="KW-0807">Transducer</keyword>
<comment type="cofactor">
    <cofactor evidence="9">
        <name>Ca(2+)</name>
        <dbReference type="ChEBI" id="CHEBI:29108"/>
    </cofactor>
    <text evidence="9">Binds 1 Ca(2+) ion per subunit.</text>
</comment>
<feature type="compositionally biased region" description="Acidic residues" evidence="11">
    <location>
        <begin position="834"/>
        <end position="843"/>
    </location>
</feature>
<dbReference type="Pfam" id="PF00388">
    <property type="entry name" value="PI-PLC-X"/>
    <property type="match status" value="1"/>
</dbReference>
<dbReference type="Pfam" id="PF08703">
    <property type="entry name" value="PLC-beta_C"/>
    <property type="match status" value="1"/>
</dbReference>
<keyword evidence="5 7" id="KW-0443">Lipid metabolism</keyword>
<keyword evidence="3 9" id="KW-0106">Calcium</keyword>
<gene>
    <name evidence="14" type="ORF">PMEA_00015606</name>
</gene>
<dbReference type="InterPro" id="IPR011992">
    <property type="entry name" value="EF-hand-dom_pair"/>
</dbReference>
<feature type="domain" description="C2" evidence="12">
    <location>
        <begin position="662"/>
        <end position="787"/>
    </location>
</feature>
<evidence type="ECO:0000256" key="11">
    <source>
        <dbReference type="SAM" id="MobiDB-lite"/>
    </source>
</evidence>
<dbReference type="GO" id="GO:0007186">
    <property type="term" value="P:G protein-coupled receptor signaling pathway"/>
    <property type="evidence" value="ECO:0007669"/>
    <property type="project" value="TreeGrafter"/>
</dbReference>
<feature type="binding site" evidence="9">
    <location>
        <position position="365"/>
    </location>
    <ligand>
        <name>Ca(2+)</name>
        <dbReference type="ChEBI" id="CHEBI:29108"/>
    </ligand>
</feature>
<name>A0AAU9X2Z9_9CNID</name>
<feature type="region of interest" description="Disordered" evidence="11">
    <location>
        <begin position="834"/>
        <end position="879"/>
    </location>
</feature>
<feature type="active site" evidence="8">
    <location>
        <position position="382"/>
    </location>
</feature>
<feature type="domain" description="PI-PLC Y-box" evidence="13">
    <location>
        <begin position="543"/>
        <end position="658"/>
    </location>
</feature>
<dbReference type="GO" id="GO:0004435">
    <property type="term" value="F:phosphatidylinositol-4,5-bisphosphate phospholipase C activity"/>
    <property type="evidence" value="ECO:0007669"/>
    <property type="project" value="UniProtKB-UniRule"/>
</dbReference>
<dbReference type="Proteomes" id="UP001159428">
    <property type="component" value="Unassembled WGS sequence"/>
</dbReference>
<dbReference type="GO" id="GO:0046488">
    <property type="term" value="P:phosphatidylinositol metabolic process"/>
    <property type="evidence" value="ECO:0007669"/>
    <property type="project" value="TreeGrafter"/>
</dbReference>
<evidence type="ECO:0000259" key="12">
    <source>
        <dbReference type="PROSITE" id="PS50004"/>
    </source>
</evidence>
<dbReference type="InterPro" id="IPR000909">
    <property type="entry name" value="PLipase_C_PInositol-sp_X_dom"/>
</dbReference>
<keyword evidence="15" id="KW-1185">Reference proteome</keyword>
<dbReference type="InterPro" id="IPR001192">
    <property type="entry name" value="PI-PLC_fam"/>
</dbReference>
<dbReference type="SUPFAM" id="SSF49562">
    <property type="entry name" value="C2 domain (Calcium/lipid-binding domain, CaLB)"/>
    <property type="match status" value="1"/>
</dbReference>
<dbReference type="InterPro" id="IPR017946">
    <property type="entry name" value="PLC-like_Pdiesterase_TIM-brl"/>
</dbReference>
<dbReference type="CDD" id="cd00275">
    <property type="entry name" value="C2_PLC_like"/>
    <property type="match status" value="1"/>
</dbReference>
<dbReference type="SMART" id="SM00148">
    <property type="entry name" value="PLCXc"/>
    <property type="match status" value="1"/>
</dbReference>
<feature type="binding site" evidence="9">
    <location>
        <position position="336"/>
    </location>
    <ligand>
        <name>Ca(2+)</name>
        <dbReference type="ChEBI" id="CHEBI:29108"/>
    </ligand>
</feature>
<feature type="compositionally biased region" description="Basic and acidic residues" evidence="11">
    <location>
        <begin position="851"/>
        <end position="879"/>
    </location>
</feature>
<dbReference type="PIRSF" id="PIRSF000956">
    <property type="entry name" value="PLC-beta"/>
    <property type="match status" value="1"/>
</dbReference>
<dbReference type="EMBL" id="CALNXJ010000028">
    <property type="protein sequence ID" value="CAH3133937.1"/>
    <property type="molecule type" value="Genomic_DNA"/>
</dbReference>
<feature type="region of interest" description="Disordered" evidence="11">
    <location>
        <begin position="912"/>
        <end position="970"/>
    </location>
</feature>
<dbReference type="InterPro" id="IPR042531">
    <property type="entry name" value="PLC-beta_C_sf"/>
</dbReference>
<dbReference type="CDD" id="cd13361">
    <property type="entry name" value="PH_PLC_beta"/>
    <property type="match status" value="1"/>
</dbReference>
<feature type="binding site" evidence="9">
    <location>
        <position position="416"/>
    </location>
    <ligand>
        <name>Ca(2+)</name>
        <dbReference type="ChEBI" id="CHEBI:29108"/>
    </ligand>
</feature>
<sequence length="1258" mass="143127">MAGGEAVLERLTHPEVADFLIRGARFIKWDEDSTVGLQCTVKVDPAAHLIYWRAEDKETDLLELTSIRDIRTGKSAKIPKDKSLRDSLKIGGSEEDSIQDKTITIVYGSTLVDICYVNFVAPGSVNTAREWADALFCLTHNLLAINASPISFLEKLHSKICVQTSGDGKIPVKNILKYVSSSKEDKKRVLDTLQSVGLPHGKNDTIAPDKFSFEEFWTFYSRLCDRKDIDKIFAEIGAKKKPYLTVDQLVEFLNNEQRDPRLNEILFPYCTSEKAQAIIDKYEPNRDFAKKGHFSVQGLTRYLMSDDNFIINHDRLSCYQDMTQPLSHYFINSSHNTYLTGHQLTGKSSVEMYRQALLAGCRCIELDCWDGKDQDQEPVITHGMTMCTQISFKDVIEAIAECAFKTSEYPVILSFENHCSPKQQAKMAAYCVSIFADMLLNKPLDDFPLEEGKGLPPPKALLRKIVIKNKKRPSKREEVGVDVEKTPIDTTAVISNDTKVEKVDGEITENGGSVINEEDVSKVSRSTKSKIADQEEVAPEVELSALVNYIQPVHFKSFEISEKLNRSYEMSSFVENNATALLKESPVEFVNYNKRQLSRIYPSGTRVGSANYMPQIFWNAGCQLVALNYQTLDLPMMLNQGIFEYNGRCGYILKPSFMCRADKSFDPFAESTVDGIIAGAVTVRVISGQWLTEKKVGTYVEVDMYGLPADTVRRKYKTKIVPNNTINPVYDEEPFVFKKVVLPSLAVLRVALYEESGKLIGQRILPVVGLSPGYRHIKLRNESNQPLCLPTLFVHIVTKDFVPSGFEDFANALCDPIAYHQEEKRQQQLQSLLDDEEMEEDAAGSEAVVEDGGKVTENAKAKSAPGRETRKSISIKAEKKSIKRNCTSDSLVAEINPLNQRRGSEMILREALRRDSSRDSISGIKPLQPQKSGNPHAITSRSLSLQAAPVTGERGPFAKRSRSTKKREGKTQSLICFTAEDTKVEPASVRELKERKPFLKLNQKHQKEMDILVKRHEKDKDKLQKNHLLEQEKTIKDLDKEKVSSKKKSDKELKKAEKKGNYEESYRKGVEGLNNLAQSHEIKINALKRQHRDSMVDLLKRQLNEQLELAEKQLLPKQEELEKLMRLSQEEKMKSLADLHAKQMNELRKSQDNQNREELKVLARQHSNKDELQRRKREENKKHIEQSVKERQKMTEFHKKESEELEKEHDKLYETLDEDRKKSSQDLRTLHETKVSQLSVCDLEITYASLYGDKVTKL</sequence>
<dbReference type="PRINTS" id="PR00390">
    <property type="entry name" value="PHPHLIPASEC"/>
</dbReference>
<feature type="compositionally biased region" description="Basic residues" evidence="11">
    <location>
        <begin position="957"/>
        <end position="968"/>
    </location>
</feature>
<evidence type="ECO:0000256" key="1">
    <source>
        <dbReference type="ARBA" id="ARBA00022553"/>
    </source>
</evidence>
<dbReference type="Gene3D" id="3.20.20.190">
    <property type="entry name" value="Phosphatidylinositol (PI) phosphodiesterase"/>
    <property type="match status" value="1"/>
</dbReference>
<feature type="binding site" evidence="9">
    <location>
        <position position="367"/>
    </location>
    <ligand>
        <name>Ca(2+)</name>
        <dbReference type="ChEBI" id="CHEBI:29108"/>
    </ligand>
</feature>
<dbReference type="GO" id="GO:0048015">
    <property type="term" value="P:phosphatidylinositol-mediated signaling"/>
    <property type="evidence" value="ECO:0007669"/>
    <property type="project" value="TreeGrafter"/>
</dbReference>
<feature type="region of interest" description="Disordered" evidence="11">
    <location>
        <begin position="1166"/>
        <end position="1226"/>
    </location>
</feature>
<dbReference type="Gene3D" id="2.60.40.150">
    <property type="entry name" value="C2 domain"/>
    <property type="match status" value="1"/>
</dbReference>
<organism evidence="14 15">
    <name type="scientific">Pocillopora meandrina</name>
    <dbReference type="NCBI Taxonomy" id="46732"/>
    <lineage>
        <taxon>Eukaryota</taxon>
        <taxon>Metazoa</taxon>
        <taxon>Cnidaria</taxon>
        <taxon>Anthozoa</taxon>
        <taxon>Hexacorallia</taxon>
        <taxon>Scleractinia</taxon>
        <taxon>Astrocoeniina</taxon>
        <taxon>Pocilloporidae</taxon>
        <taxon>Pocillopora</taxon>
    </lineage>
</organism>
<keyword evidence="9" id="KW-0479">Metal-binding</keyword>
<dbReference type="Gene3D" id="2.30.29.240">
    <property type="match status" value="1"/>
</dbReference>
<comment type="caution">
    <text evidence="14">The sequence shown here is derived from an EMBL/GenBank/DDBJ whole genome shotgun (WGS) entry which is preliminary data.</text>
</comment>
<evidence type="ECO:0000256" key="4">
    <source>
        <dbReference type="ARBA" id="ARBA00022963"/>
    </source>
</evidence>
<evidence type="ECO:0000256" key="9">
    <source>
        <dbReference type="PIRSR" id="PIRSR000956-2"/>
    </source>
</evidence>
<dbReference type="Gene3D" id="1.10.238.10">
    <property type="entry name" value="EF-hand"/>
    <property type="match status" value="1"/>
</dbReference>
<dbReference type="Pfam" id="PF00168">
    <property type="entry name" value="C2"/>
    <property type="match status" value="1"/>
</dbReference>
<accession>A0AAU9X2Z9</accession>
<evidence type="ECO:0000256" key="10">
    <source>
        <dbReference type="RuleBase" id="RU361133"/>
    </source>
</evidence>
<dbReference type="PANTHER" id="PTHR10336:SF149">
    <property type="entry name" value="1-PHOSPHATIDYLINOSITOL 4,5-BISPHOSPHATE PHOSPHODIESTERASE CLASSES I AND II"/>
    <property type="match status" value="1"/>
</dbReference>
<evidence type="ECO:0000259" key="13">
    <source>
        <dbReference type="PROSITE" id="PS50008"/>
    </source>
</evidence>
<dbReference type="SUPFAM" id="SSF51695">
    <property type="entry name" value="PLC-like phosphodiesterases"/>
    <property type="match status" value="1"/>
</dbReference>
<dbReference type="SMART" id="SM00239">
    <property type="entry name" value="C2"/>
    <property type="match status" value="1"/>
</dbReference>
<dbReference type="GO" id="GO:0051209">
    <property type="term" value="P:release of sequestered calcium ion into cytosol"/>
    <property type="evidence" value="ECO:0007669"/>
    <property type="project" value="TreeGrafter"/>
</dbReference>
<keyword evidence="4 7" id="KW-0442">Lipid degradation</keyword>
<evidence type="ECO:0000256" key="8">
    <source>
        <dbReference type="PIRSR" id="PIRSR000956-1"/>
    </source>
</evidence>
<dbReference type="InterPro" id="IPR035892">
    <property type="entry name" value="C2_domain_sf"/>
</dbReference>
<dbReference type="InterPro" id="IPR037862">
    <property type="entry name" value="PLC-beta_PH"/>
</dbReference>
<dbReference type="PROSITE" id="PS50004">
    <property type="entry name" value="C2"/>
    <property type="match status" value="1"/>
</dbReference>
<dbReference type="InterPro" id="IPR053945">
    <property type="entry name" value="PLCB1-4-like_EFh"/>
</dbReference>
<evidence type="ECO:0000256" key="7">
    <source>
        <dbReference type="PIRNR" id="PIRNR000956"/>
    </source>
</evidence>
<dbReference type="Gene3D" id="1.20.1230.10">
    <property type="entry name" value="Phospholipase C beta, distal C-terminal domain"/>
    <property type="match status" value="1"/>
</dbReference>
<dbReference type="SUPFAM" id="SSF69989">
    <property type="entry name" value="C-terminal domain of PLC-beta"/>
    <property type="match status" value="1"/>
</dbReference>
<evidence type="ECO:0000256" key="5">
    <source>
        <dbReference type="ARBA" id="ARBA00023098"/>
    </source>
</evidence>
<dbReference type="PANTHER" id="PTHR10336">
    <property type="entry name" value="PHOSPHOINOSITIDE-SPECIFIC PHOSPHOLIPASE C FAMILY PROTEIN"/>
    <property type="match status" value="1"/>
</dbReference>
<dbReference type="GO" id="GO:0005509">
    <property type="term" value="F:calcium ion binding"/>
    <property type="evidence" value="ECO:0007669"/>
    <property type="project" value="UniProtKB-UniRule"/>
</dbReference>
<evidence type="ECO:0000256" key="2">
    <source>
        <dbReference type="ARBA" id="ARBA00022801"/>
    </source>
</evidence>
<evidence type="ECO:0000256" key="3">
    <source>
        <dbReference type="ARBA" id="ARBA00022837"/>
    </source>
</evidence>
<dbReference type="PROSITE" id="PS50008">
    <property type="entry name" value="PIPLC_Y_DOMAIN"/>
    <property type="match status" value="1"/>
</dbReference>
<dbReference type="InterPro" id="IPR000008">
    <property type="entry name" value="C2_dom"/>
</dbReference>
<reference evidence="14 15" key="1">
    <citation type="submission" date="2022-05" db="EMBL/GenBank/DDBJ databases">
        <authorList>
            <consortium name="Genoscope - CEA"/>
            <person name="William W."/>
        </authorList>
    </citation>
    <scope>NUCLEOTIDE SEQUENCE [LARGE SCALE GENOMIC DNA]</scope>
</reference>
<feature type="active site" evidence="8">
    <location>
        <position position="335"/>
    </location>
</feature>
<dbReference type="AlphaFoldDB" id="A0AAU9X2Z9"/>
<dbReference type="InterPro" id="IPR014815">
    <property type="entry name" value="PLC-beta_C"/>
</dbReference>
<dbReference type="PROSITE" id="PS50007">
    <property type="entry name" value="PIPLC_X_DOMAIN"/>
    <property type="match status" value="1"/>
</dbReference>
<protein>
    <recommendedName>
        <fullName evidence="7">1-phosphatidylinositol 4,5-bisphosphate phosphodiesterase</fullName>
        <ecNumber evidence="7">3.1.4.11</ecNumber>
    </recommendedName>
</protein>
<keyword evidence="2 7" id="KW-0378">Hydrolase</keyword>
<dbReference type="CDD" id="cd08591">
    <property type="entry name" value="PI-PLCc_beta"/>
    <property type="match status" value="1"/>
</dbReference>
<evidence type="ECO:0000313" key="14">
    <source>
        <dbReference type="EMBL" id="CAH3133937.1"/>
    </source>
</evidence>
<dbReference type="SUPFAM" id="SSF47473">
    <property type="entry name" value="EF-hand"/>
    <property type="match status" value="1"/>
</dbReference>
<dbReference type="Pfam" id="PF17787">
    <property type="entry name" value="PH_14"/>
    <property type="match status" value="1"/>
</dbReference>
<evidence type="ECO:0000256" key="6">
    <source>
        <dbReference type="ARBA" id="ARBA00023224"/>
    </source>
</evidence>
<evidence type="ECO:0000313" key="15">
    <source>
        <dbReference type="Proteomes" id="UP001159428"/>
    </source>
</evidence>
<dbReference type="InterPro" id="IPR001711">
    <property type="entry name" value="PLipase_C_Pinositol-sp_Y"/>
</dbReference>
<feature type="compositionally biased region" description="Polar residues" evidence="11">
    <location>
        <begin position="929"/>
        <end position="945"/>
    </location>
</feature>
<dbReference type="FunFam" id="1.10.238.10:FF:000024">
    <property type="entry name" value="1-phosphatidylinositol 4,5-bisphosphate phosphodiesterase"/>
    <property type="match status" value="1"/>
</dbReference>
<dbReference type="FunFam" id="3.20.20.190:FF:000039">
    <property type="entry name" value="Phosphoinositide phospholipase C"/>
    <property type="match status" value="1"/>
</dbReference>
<dbReference type="GO" id="GO:0016042">
    <property type="term" value="P:lipid catabolic process"/>
    <property type="evidence" value="ECO:0007669"/>
    <property type="project" value="UniProtKB-KW"/>
</dbReference>
<dbReference type="SMART" id="SM00149">
    <property type="entry name" value="PLCYc"/>
    <property type="match status" value="1"/>
</dbReference>
<dbReference type="EC" id="3.1.4.11" evidence="7"/>
<keyword evidence="1" id="KW-0597">Phosphoprotein</keyword>
<dbReference type="Pfam" id="PF22631">
    <property type="entry name" value="PLCB1-4-like_EFh"/>
    <property type="match status" value="1"/>
</dbReference>
<comment type="catalytic activity">
    <reaction evidence="7 10">
        <text>a 1,2-diacyl-sn-glycero-3-phospho-(1D-myo-inositol-4,5-bisphosphate) + H2O = 1D-myo-inositol 1,4,5-trisphosphate + a 1,2-diacyl-sn-glycerol + H(+)</text>
        <dbReference type="Rhea" id="RHEA:33179"/>
        <dbReference type="ChEBI" id="CHEBI:15377"/>
        <dbReference type="ChEBI" id="CHEBI:15378"/>
        <dbReference type="ChEBI" id="CHEBI:17815"/>
        <dbReference type="ChEBI" id="CHEBI:58456"/>
        <dbReference type="ChEBI" id="CHEBI:203600"/>
        <dbReference type="EC" id="3.1.4.11"/>
    </reaction>
</comment>
<dbReference type="CDD" id="cd16213">
    <property type="entry name" value="EFh_PI-PLC21"/>
    <property type="match status" value="1"/>
</dbReference>
<dbReference type="SUPFAM" id="SSF50729">
    <property type="entry name" value="PH domain-like"/>
    <property type="match status" value="1"/>
</dbReference>
<proteinExistence type="predicted"/>
<dbReference type="InterPro" id="IPR016280">
    <property type="entry name" value="PLC-beta"/>
</dbReference>